<evidence type="ECO:0000313" key="2">
    <source>
        <dbReference type="Proteomes" id="UP000798662"/>
    </source>
</evidence>
<protein>
    <submittedName>
        <fullName evidence="1">Uncharacterized protein</fullName>
    </submittedName>
</protein>
<gene>
    <name evidence="1" type="ORF">I4F81_005167</name>
</gene>
<name>A0ACC3BY18_PYRYE</name>
<dbReference type="EMBL" id="CM020618">
    <property type="protein sequence ID" value="KAK1862599.1"/>
    <property type="molecule type" value="Genomic_DNA"/>
</dbReference>
<reference evidence="1" key="1">
    <citation type="submission" date="2019-11" db="EMBL/GenBank/DDBJ databases">
        <title>Nori genome reveals adaptations in red seaweeds to the harsh intertidal environment.</title>
        <authorList>
            <person name="Wang D."/>
            <person name="Mao Y."/>
        </authorList>
    </citation>
    <scope>NUCLEOTIDE SEQUENCE</scope>
    <source>
        <tissue evidence="1">Gametophyte</tissue>
    </source>
</reference>
<dbReference type="Proteomes" id="UP000798662">
    <property type="component" value="Chromosome 1"/>
</dbReference>
<organism evidence="1 2">
    <name type="scientific">Pyropia yezoensis</name>
    <name type="common">Susabi-nori</name>
    <name type="synonym">Porphyra yezoensis</name>
    <dbReference type="NCBI Taxonomy" id="2788"/>
    <lineage>
        <taxon>Eukaryota</taxon>
        <taxon>Rhodophyta</taxon>
        <taxon>Bangiophyceae</taxon>
        <taxon>Bangiales</taxon>
        <taxon>Bangiaceae</taxon>
        <taxon>Pyropia</taxon>
    </lineage>
</organism>
<keyword evidence="2" id="KW-1185">Reference proteome</keyword>
<sequence length="704" mass="71408">MARQPDCLVALLLPVLVLAVLLLWVVPVAVLERRTASPGPPVPSAGDNGRAPPRTGADGLLAAASASPPPSGGGGDTPPPPVPDRPDAAWPSTPDRDAGGRGFPLATAASAPPARWEDVTEGSGLPTGRGLKFGGPSLGDFDGDGRLDAALLNHHTTRTWAVHGAPPTADARIRFSRAADVYPGESSYLSDVHGIAVGDVRGSDAVAEEVPGGNGTAAAGLPSLLVARGGWNGHKPAVPWLLHPTADAPAAAAAAADAVSVGGGWTDAADPAGLAAVGARGRSPRLVDLDADGDLDALLVNYAGKRRTLDAASGTLDDVQLVYENTGSGGYQRVSPKHPPDARRRQVHWATAPAEAVVFTALGGADTPPWVWRDARRRARGEDASAAGAPWTPSVTFVSYPWLSFWTVHNWTFTDVTDQVLAGVPGGRTRLSPAAGVAEVDVDGDGLRDLVVTRFGPGQTDILLRAAPNGTYTDVSALYLPEGFGGHRGVVAGDFNLDGFEDLFLSSKTAGQPDTLLTSAGAGVPYRVSVGGHGAVPAGRAATIGDAAAAADFDGDGILDLLVGDGDQDLPELSGSWSLFAGTPPEQSASAAHWLQVVVGTPPVGPLAPPTGARISVECGGRLWTRRIGGGGPVFSQSLDPTAHVGLGGCDDAAGVRVGVVWSTGAAAVSVGRVPVDTVVRVGGGAGGKGTQLRVDAWVERAAV</sequence>
<accession>A0ACC3BY18</accession>
<comment type="caution">
    <text evidence="1">The sequence shown here is derived from an EMBL/GenBank/DDBJ whole genome shotgun (WGS) entry which is preliminary data.</text>
</comment>
<proteinExistence type="predicted"/>
<evidence type="ECO:0000313" key="1">
    <source>
        <dbReference type="EMBL" id="KAK1862599.1"/>
    </source>
</evidence>